<evidence type="ECO:0000256" key="2">
    <source>
        <dbReference type="ARBA" id="ARBA00009825"/>
    </source>
</evidence>
<evidence type="ECO:0000256" key="4">
    <source>
        <dbReference type="ARBA" id="ARBA00022989"/>
    </source>
</evidence>
<keyword evidence="3 6" id="KW-0812">Transmembrane</keyword>
<reference evidence="7 8" key="3">
    <citation type="journal article" date="2015" name="Genome Announc.">
        <title>Draft Genome Sequence of the Archiascomycetous Yeast Saitoella complicata.</title>
        <authorList>
            <person name="Yamauchi K."/>
            <person name="Kondo S."/>
            <person name="Hamamoto M."/>
            <person name="Takahashi Y."/>
            <person name="Ogura Y."/>
            <person name="Hayashi T."/>
            <person name="Nishida H."/>
        </authorList>
    </citation>
    <scope>NUCLEOTIDE SEQUENCE [LARGE SCALE GENOMIC DNA]</scope>
    <source>
        <strain evidence="7 8">NRRL Y-17804</strain>
    </source>
</reference>
<dbReference type="Proteomes" id="UP000033140">
    <property type="component" value="Unassembled WGS sequence"/>
</dbReference>
<feature type="transmembrane region" description="Helical" evidence="6">
    <location>
        <begin position="25"/>
        <end position="43"/>
    </location>
</feature>
<comment type="caution">
    <text evidence="7">The sequence shown here is derived from an EMBL/GenBank/DDBJ whole genome shotgun (WGS) entry which is preliminary data.</text>
</comment>
<dbReference type="EMBL" id="BACD03000005">
    <property type="protein sequence ID" value="GAO46811.1"/>
    <property type="molecule type" value="Genomic_DNA"/>
</dbReference>
<evidence type="ECO:0000313" key="8">
    <source>
        <dbReference type="Proteomes" id="UP000033140"/>
    </source>
</evidence>
<proteinExistence type="inferred from homology"/>
<keyword evidence="4 6" id="KW-1133">Transmembrane helix</keyword>
<protein>
    <recommendedName>
        <fullName evidence="6">Dolichyl-diphosphooligosaccharide-protein glycosyltransferase subunit OST5</fullName>
    </recommendedName>
</protein>
<keyword evidence="8" id="KW-1185">Reference proteome</keyword>
<organism evidence="7 8">
    <name type="scientific">Saitoella complicata (strain BCRC 22490 / CBS 7301 / JCM 7358 / NBRC 10748 / NRRL Y-17804)</name>
    <dbReference type="NCBI Taxonomy" id="698492"/>
    <lineage>
        <taxon>Eukaryota</taxon>
        <taxon>Fungi</taxon>
        <taxon>Dikarya</taxon>
        <taxon>Ascomycota</taxon>
        <taxon>Taphrinomycotina</taxon>
        <taxon>Taphrinomycotina incertae sedis</taxon>
        <taxon>Saitoella</taxon>
    </lineage>
</organism>
<evidence type="ECO:0000256" key="6">
    <source>
        <dbReference type="RuleBase" id="RU367008"/>
    </source>
</evidence>
<dbReference type="GO" id="GO:0008250">
    <property type="term" value="C:oligosaccharyltransferase complex"/>
    <property type="evidence" value="ECO:0007669"/>
    <property type="project" value="UniProtKB-UniRule"/>
</dbReference>
<keyword evidence="5 6" id="KW-0472">Membrane</keyword>
<reference evidence="7 8" key="1">
    <citation type="journal article" date="2011" name="J. Gen. Appl. Microbiol.">
        <title>Draft genome sequencing of the enigmatic yeast Saitoella complicata.</title>
        <authorList>
            <person name="Nishida H."/>
            <person name="Hamamoto M."/>
            <person name="Sugiyama J."/>
        </authorList>
    </citation>
    <scope>NUCLEOTIDE SEQUENCE [LARGE SCALE GENOMIC DNA]</scope>
    <source>
        <strain evidence="7 8">NRRL Y-17804</strain>
    </source>
</reference>
<evidence type="ECO:0000256" key="5">
    <source>
        <dbReference type="ARBA" id="ARBA00023136"/>
    </source>
</evidence>
<evidence type="ECO:0000256" key="1">
    <source>
        <dbReference type="ARBA" id="ARBA00004141"/>
    </source>
</evidence>
<reference evidence="7 8" key="2">
    <citation type="journal article" date="2014" name="J. Gen. Appl. Microbiol.">
        <title>The early diverging ascomycetous budding yeast Saitoella complicata has three histone deacetylases belonging to the Clr6, Hos2, and Rpd3 lineages.</title>
        <authorList>
            <person name="Nishida H."/>
            <person name="Matsumoto T."/>
            <person name="Kondo S."/>
            <person name="Hamamoto M."/>
            <person name="Yoshikawa H."/>
        </authorList>
    </citation>
    <scope>NUCLEOTIDE SEQUENCE [LARGE SCALE GENOMIC DNA]</scope>
    <source>
        <strain evidence="7 8">NRRL Y-17804</strain>
    </source>
</reference>
<comment type="subunit">
    <text evidence="6">Component of the oligosaccharyltransferase (OST) complex.</text>
</comment>
<gene>
    <name evidence="7" type="ORF">G7K_1029-t1</name>
</gene>
<evidence type="ECO:0000313" key="7">
    <source>
        <dbReference type="EMBL" id="GAO46811.1"/>
    </source>
</evidence>
<dbReference type="AlphaFoldDB" id="A0A0E9NAR6"/>
<dbReference type="GO" id="GO:0006487">
    <property type="term" value="P:protein N-linked glycosylation"/>
    <property type="evidence" value="ECO:0007669"/>
    <property type="project" value="UniProtKB-UniRule"/>
</dbReference>
<feature type="transmembrane region" description="Helical" evidence="6">
    <location>
        <begin position="55"/>
        <end position="78"/>
    </location>
</feature>
<evidence type="ECO:0000256" key="3">
    <source>
        <dbReference type="ARBA" id="ARBA00022692"/>
    </source>
</evidence>
<comment type="subcellular location">
    <subcellularLocation>
        <location evidence="1 6">Membrane</location>
        <topology evidence="1 6">Multi-pass membrane protein</topology>
    </subcellularLocation>
</comment>
<accession>A0A0E9NAR6</accession>
<comment type="similarity">
    <text evidence="2 6">Belongs to the OST5 family.</text>
</comment>
<sequence length="79" mass="8313">MNYEQANAIWESATPYVPSISIDQHSTVAATCLVLALSLLGFSTTSISSPIVRTASALISPLFFGFGALYLLLAAGVYV</sequence>
<dbReference type="Pfam" id="PF05251">
    <property type="entry name" value="Ost5"/>
    <property type="match status" value="1"/>
</dbReference>
<dbReference type="InterPro" id="IPR007915">
    <property type="entry name" value="TMEM258/Ost5"/>
</dbReference>
<name>A0A0E9NAR6_SAICN</name>
<comment type="function">
    <text evidence="6">Subunit of the oligosaccharyl transferase (OST) complex that catalyzes the initial transfer of a defined glycan (Glc(3)Man(9)GlcNAc(2) in eukaryotes) from the lipid carrier dolichol-pyrophosphate to an asparagine residue within an Asn-X-Ser/Thr consensus motif in nascent polypeptide chains, the first step in protein N-glycosylation. N-glycosylation occurs cotranslationally and the complex associates with the Sec61 complex at the channel-forming translocon complex that mediates protein translocation across the endoplasmic reticulum (ER). All subunits are required for a maximal enzyme activity.</text>
</comment>